<dbReference type="PROSITE" id="PS51257">
    <property type="entry name" value="PROKAR_LIPOPROTEIN"/>
    <property type="match status" value="1"/>
</dbReference>
<keyword evidence="3" id="KW-0812">Transmembrane</keyword>
<dbReference type="Proteomes" id="UP000034166">
    <property type="component" value="Unassembled WGS sequence"/>
</dbReference>
<reference evidence="6 7" key="1">
    <citation type="submission" date="2015-04" db="EMBL/GenBank/DDBJ databases">
        <title>Taxonomic description and genome sequence of Bacillus campisalis sp. nov., a novel member of the genus Bacillus isolated from solar saltern.</title>
        <authorList>
            <person name="Mathan Kumar R."/>
            <person name="Kaur G."/>
            <person name="Kumar A."/>
            <person name="Singh N.K."/>
            <person name="Kaur N."/>
            <person name="Kumar N."/>
            <person name="Mayilraj S."/>
        </authorList>
    </citation>
    <scope>NUCLEOTIDE SEQUENCE [LARGE SCALE GENOMIC DNA]</scope>
    <source>
        <strain evidence="6 7">SA2-6</strain>
    </source>
</reference>
<evidence type="ECO:0000313" key="6">
    <source>
        <dbReference type="EMBL" id="KKK34455.1"/>
    </source>
</evidence>
<comment type="caution">
    <text evidence="6">The sequence shown here is derived from an EMBL/GenBank/DDBJ whole genome shotgun (WGS) entry which is preliminary data.</text>
</comment>
<feature type="domain" description="DUF4349" evidence="5">
    <location>
        <begin position="75"/>
        <end position="286"/>
    </location>
</feature>
<evidence type="ECO:0000256" key="2">
    <source>
        <dbReference type="SAM" id="MobiDB-lite"/>
    </source>
</evidence>
<feature type="signal peptide" evidence="4">
    <location>
        <begin position="1"/>
        <end position="23"/>
    </location>
</feature>
<feature type="transmembrane region" description="Helical" evidence="3">
    <location>
        <begin position="256"/>
        <end position="289"/>
    </location>
</feature>
<dbReference type="PATRIC" id="fig|1408103.3.peg.4888"/>
<keyword evidence="7" id="KW-1185">Reference proteome</keyword>
<evidence type="ECO:0000313" key="7">
    <source>
        <dbReference type="Proteomes" id="UP000034166"/>
    </source>
</evidence>
<name>A0A0M2SPA7_9BACI</name>
<dbReference type="Pfam" id="PF14257">
    <property type="entry name" value="DUF4349"/>
    <property type="match status" value="1"/>
</dbReference>
<keyword evidence="4" id="KW-0732">Signal</keyword>
<gene>
    <name evidence="6" type="ORF">WQ57_22675</name>
</gene>
<evidence type="ECO:0000259" key="5">
    <source>
        <dbReference type="Pfam" id="PF14257"/>
    </source>
</evidence>
<feature type="chain" id="PRO_5038640365" description="DUF4349 domain-containing protein" evidence="4">
    <location>
        <begin position="24"/>
        <end position="309"/>
    </location>
</feature>
<feature type="region of interest" description="Disordered" evidence="2">
    <location>
        <begin position="21"/>
        <end position="69"/>
    </location>
</feature>
<keyword evidence="3" id="KW-0472">Membrane</keyword>
<accession>A0A0M2SPA7</accession>
<feature type="coiled-coil region" evidence="1">
    <location>
        <begin position="191"/>
        <end position="218"/>
    </location>
</feature>
<sequence>MRKVLSFLFVLLFLAGCSGMGQSESKMSESRDSAVEQAEGEMSVQDSDSSMKNEKANDEGRTSEGAGMETLAEERKVIYTAEIHLEVKDIGKAQKEFEGKASAYGGYIVESNANAHENQRSGTMTFRVPQEHFSSFISDAENAAARVANRHVSGQDVTEEYVDLEARLRSKKAVEGRLLKFMEDAEKTEDLLKISSDLSAVQEQIEQLQGRIKYLQNQTSYSTVTIFMEESPHVMAKSDLNLWQKIEKQFAVNINVLLSIMSGLIVMLIGNLPILFMLTFILALVWAALRRRRKGRNPSGAPIEQQPPN</sequence>
<dbReference type="InterPro" id="IPR025645">
    <property type="entry name" value="DUF4349"/>
</dbReference>
<keyword evidence="1" id="KW-0175">Coiled coil</keyword>
<dbReference type="AlphaFoldDB" id="A0A0M2SPA7"/>
<dbReference type="EMBL" id="LAYY01000097">
    <property type="protein sequence ID" value="KKK34455.1"/>
    <property type="molecule type" value="Genomic_DNA"/>
</dbReference>
<protein>
    <recommendedName>
        <fullName evidence="5">DUF4349 domain-containing protein</fullName>
    </recommendedName>
</protein>
<feature type="compositionally biased region" description="Basic and acidic residues" evidence="2">
    <location>
        <begin position="49"/>
        <end position="62"/>
    </location>
</feature>
<organism evidence="6 7">
    <name type="scientific">Mesobacillus campisalis</name>
    <dbReference type="NCBI Taxonomy" id="1408103"/>
    <lineage>
        <taxon>Bacteria</taxon>
        <taxon>Bacillati</taxon>
        <taxon>Bacillota</taxon>
        <taxon>Bacilli</taxon>
        <taxon>Bacillales</taxon>
        <taxon>Bacillaceae</taxon>
        <taxon>Mesobacillus</taxon>
    </lineage>
</organism>
<proteinExistence type="predicted"/>
<evidence type="ECO:0000256" key="3">
    <source>
        <dbReference type="SAM" id="Phobius"/>
    </source>
</evidence>
<keyword evidence="3" id="KW-1133">Transmembrane helix</keyword>
<evidence type="ECO:0000256" key="4">
    <source>
        <dbReference type="SAM" id="SignalP"/>
    </source>
</evidence>
<evidence type="ECO:0000256" key="1">
    <source>
        <dbReference type="SAM" id="Coils"/>
    </source>
</evidence>